<dbReference type="Proteomes" id="UP000256424">
    <property type="component" value="Unassembled WGS sequence"/>
</dbReference>
<feature type="transmembrane region" description="Helical" evidence="1">
    <location>
        <begin position="328"/>
        <end position="346"/>
    </location>
</feature>
<evidence type="ECO:0000256" key="1">
    <source>
        <dbReference type="SAM" id="Phobius"/>
    </source>
</evidence>
<comment type="caution">
    <text evidence="2">The sequence shown here is derived from an EMBL/GenBank/DDBJ whole genome shotgun (WGS) entry which is preliminary data.</text>
</comment>
<feature type="transmembrane region" description="Helical" evidence="1">
    <location>
        <begin position="30"/>
        <end position="51"/>
    </location>
</feature>
<reference evidence="2 3" key="1">
    <citation type="submission" date="2018-04" db="EMBL/GenBank/DDBJ databases">
        <title>Novel Campyloabacter and Helicobacter Species and Strains.</title>
        <authorList>
            <person name="Mannion A.J."/>
            <person name="Shen Z."/>
            <person name="Fox J.G."/>
        </authorList>
    </citation>
    <scope>NUCLEOTIDE SEQUENCE [LARGE SCALE GENOMIC DNA]</scope>
    <source>
        <strain evidence="2 3">MIT 97-5075</strain>
    </source>
</reference>
<protein>
    <submittedName>
        <fullName evidence="2">Uncharacterized protein</fullName>
    </submittedName>
</protein>
<feature type="transmembrane region" description="Helical" evidence="1">
    <location>
        <begin position="131"/>
        <end position="154"/>
    </location>
</feature>
<proteinExistence type="predicted"/>
<feature type="transmembrane region" description="Helical" evidence="1">
    <location>
        <begin position="206"/>
        <end position="226"/>
    </location>
</feature>
<feature type="transmembrane region" description="Helical" evidence="1">
    <location>
        <begin position="174"/>
        <end position="199"/>
    </location>
</feature>
<feature type="transmembrane region" description="Helical" evidence="1">
    <location>
        <begin position="232"/>
        <end position="250"/>
    </location>
</feature>
<gene>
    <name evidence="2" type="ORF">CQA66_01975</name>
</gene>
<accession>A0A3D8J7R0</accession>
<dbReference type="EMBL" id="NXLW01000002">
    <property type="protein sequence ID" value="RDU73452.1"/>
    <property type="molecule type" value="Genomic_DNA"/>
</dbReference>
<keyword evidence="1" id="KW-1133">Transmembrane helix</keyword>
<sequence>MQFVALSRVKCRARLMLKDIASLGISLQPLAIFIIITMAAIIFWLLIMYFFRKILHSAVFVRSHRLLAKTEEKESFCQSGDSIFNSDSADLVSSTHESKCNSYVNEETLVVTKNVRDSYCFKCSFVDLVKLFLHVCIILFLVLLSFYLIIHANVFQNEIDNKQIRDAFTLEINLLAMVVEHYLATFSLCVFCLVLWYALSIMDFEFFCVPNILLVCFFVASCALYYLHVGWITLYPLAMLGIVYLFFFLIHCISAKQLMGEGDIWVCSSMIVLLSSFFEEEYSIVAQSLVVSSVLGILSTFVISILTKYKCRLISFNTRPLHIAEIKIPFVPFLFLGFILVSLFHVA</sequence>
<evidence type="ECO:0000313" key="2">
    <source>
        <dbReference type="EMBL" id="RDU73452.1"/>
    </source>
</evidence>
<name>A0A3D8J7R0_9HELI</name>
<organism evidence="2 3">
    <name type="scientific">Helicobacter aurati</name>
    <dbReference type="NCBI Taxonomy" id="137778"/>
    <lineage>
        <taxon>Bacteria</taxon>
        <taxon>Pseudomonadati</taxon>
        <taxon>Campylobacterota</taxon>
        <taxon>Epsilonproteobacteria</taxon>
        <taxon>Campylobacterales</taxon>
        <taxon>Helicobacteraceae</taxon>
        <taxon>Helicobacter</taxon>
    </lineage>
</organism>
<evidence type="ECO:0000313" key="3">
    <source>
        <dbReference type="Proteomes" id="UP000256424"/>
    </source>
</evidence>
<feature type="transmembrane region" description="Helical" evidence="1">
    <location>
        <begin position="284"/>
        <end position="307"/>
    </location>
</feature>
<keyword evidence="1" id="KW-0812">Transmembrane</keyword>
<feature type="transmembrane region" description="Helical" evidence="1">
    <location>
        <begin position="262"/>
        <end position="278"/>
    </location>
</feature>
<keyword evidence="1" id="KW-0472">Membrane</keyword>
<keyword evidence="3" id="KW-1185">Reference proteome</keyword>
<dbReference type="AlphaFoldDB" id="A0A3D8J7R0"/>